<dbReference type="Proteomes" id="UP001311915">
    <property type="component" value="Unassembled WGS sequence"/>
</dbReference>
<dbReference type="EMBL" id="JAWPEI010000009">
    <property type="protein sequence ID" value="KAK4716602.1"/>
    <property type="molecule type" value="Genomic_DNA"/>
</dbReference>
<dbReference type="GO" id="GO:0030014">
    <property type="term" value="C:CCR4-NOT complex"/>
    <property type="evidence" value="ECO:0007669"/>
    <property type="project" value="InterPro"/>
</dbReference>
<dbReference type="Pfam" id="PF04078">
    <property type="entry name" value="Rcd1"/>
    <property type="match status" value="1"/>
</dbReference>
<protein>
    <submittedName>
        <fullName evidence="2">Uncharacterized protein</fullName>
    </submittedName>
</protein>
<dbReference type="AlphaFoldDB" id="A0AAV9KT34"/>
<evidence type="ECO:0000313" key="2">
    <source>
        <dbReference type="EMBL" id="KAK4716602.1"/>
    </source>
</evidence>
<proteinExistence type="inferred from homology"/>
<sequence>MSNYLPPRLPVFFFQHHSKAAHLIMDLHYGNNREEVLIQLDNYIKHPRSESMRINLGYYLESMRIGVGYNLSDTVYILLQEVVAVYQKFLDSTLTLKESAQVRNALTVFQCMASHPDARMWLVKEKIQDYLYPFLQITPNVTSPLQLLRLSILNLIDALAKFDELHGHEILLLFLDTQVFSSCVNCICDGDKPIKKAATLMKILMQEEGLRYCCCRPNDFLSVIRILCQLVQSFSYEIPCSQHLKYVVQCFLSLSRAAWEDRVYETVRKELPLQLIENTFRNIIHKDPDIPEMLHQLVWNLKHRPPQ</sequence>
<dbReference type="InterPro" id="IPR007216">
    <property type="entry name" value="CNOT9"/>
</dbReference>
<comment type="similarity">
    <text evidence="1">Belongs to the CNOT9 family.</text>
</comment>
<gene>
    <name evidence="2" type="ORF">R3W88_014940</name>
</gene>
<evidence type="ECO:0000313" key="3">
    <source>
        <dbReference type="Proteomes" id="UP001311915"/>
    </source>
</evidence>
<dbReference type="InterPro" id="IPR016024">
    <property type="entry name" value="ARM-type_fold"/>
</dbReference>
<evidence type="ECO:0000256" key="1">
    <source>
        <dbReference type="ARBA" id="ARBA00006385"/>
    </source>
</evidence>
<keyword evidence="3" id="KW-1185">Reference proteome</keyword>
<dbReference type="PANTHER" id="PTHR12262">
    <property type="entry name" value="CCR4-NOT TRANSCRIPTION COMPLEX SUBUNIT 9"/>
    <property type="match status" value="1"/>
</dbReference>
<dbReference type="GO" id="GO:0006402">
    <property type="term" value="P:mRNA catabolic process"/>
    <property type="evidence" value="ECO:0007669"/>
    <property type="project" value="InterPro"/>
</dbReference>
<dbReference type="Gene3D" id="1.25.10.10">
    <property type="entry name" value="Leucine-rich Repeat Variant"/>
    <property type="match status" value="1"/>
</dbReference>
<comment type="caution">
    <text evidence="2">The sequence shown here is derived from an EMBL/GenBank/DDBJ whole genome shotgun (WGS) entry which is preliminary data.</text>
</comment>
<dbReference type="InterPro" id="IPR011989">
    <property type="entry name" value="ARM-like"/>
</dbReference>
<dbReference type="SUPFAM" id="SSF48371">
    <property type="entry name" value="ARM repeat"/>
    <property type="match status" value="1"/>
</dbReference>
<accession>A0AAV9KT34</accession>
<reference evidence="2 3" key="1">
    <citation type="submission" date="2023-10" db="EMBL/GenBank/DDBJ databases">
        <title>Genome-Wide Identification Analysis in wild type Solanum Pinnatisectum Reveals Some Genes Defensing Phytophthora Infestans.</title>
        <authorList>
            <person name="Sun C."/>
        </authorList>
    </citation>
    <scope>NUCLEOTIDE SEQUENCE [LARGE SCALE GENOMIC DNA]</scope>
    <source>
        <strain evidence="2">LQN</strain>
        <tissue evidence="2">Leaf</tissue>
    </source>
</reference>
<name>A0AAV9KT34_9SOLN</name>
<organism evidence="2 3">
    <name type="scientific">Solanum pinnatisectum</name>
    <name type="common">tansyleaf nightshade</name>
    <dbReference type="NCBI Taxonomy" id="50273"/>
    <lineage>
        <taxon>Eukaryota</taxon>
        <taxon>Viridiplantae</taxon>
        <taxon>Streptophyta</taxon>
        <taxon>Embryophyta</taxon>
        <taxon>Tracheophyta</taxon>
        <taxon>Spermatophyta</taxon>
        <taxon>Magnoliopsida</taxon>
        <taxon>eudicotyledons</taxon>
        <taxon>Gunneridae</taxon>
        <taxon>Pentapetalae</taxon>
        <taxon>asterids</taxon>
        <taxon>lamiids</taxon>
        <taxon>Solanales</taxon>
        <taxon>Solanaceae</taxon>
        <taxon>Solanoideae</taxon>
        <taxon>Solaneae</taxon>
        <taxon>Solanum</taxon>
    </lineage>
</organism>